<protein>
    <submittedName>
        <fullName evidence="1">Uncharacterized protein</fullName>
    </submittedName>
</protein>
<proteinExistence type="predicted"/>
<reference evidence="1 2" key="1">
    <citation type="submission" date="2024-06" db="EMBL/GenBank/DDBJ databases">
        <title>The Natural Products Discovery Center: Release of the First 8490 Sequenced Strains for Exploring Actinobacteria Biosynthetic Diversity.</title>
        <authorList>
            <person name="Kalkreuter E."/>
            <person name="Kautsar S.A."/>
            <person name="Yang D."/>
            <person name="Bader C.D."/>
            <person name="Teijaro C.N."/>
            <person name="Fluegel L."/>
            <person name="Davis C.M."/>
            <person name="Simpson J.R."/>
            <person name="Lauterbach L."/>
            <person name="Steele A.D."/>
            <person name="Gui C."/>
            <person name="Meng S."/>
            <person name="Li G."/>
            <person name="Viehrig K."/>
            <person name="Ye F."/>
            <person name="Su P."/>
            <person name="Kiefer A.F."/>
            <person name="Nichols A."/>
            <person name="Cepeda A.J."/>
            <person name="Yan W."/>
            <person name="Fan B."/>
            <person name="Jiang Y."/>
            <person name="Adhikari A."/>
            <person name="Zheng C.-J."/>
            <person name="Schuster L."/>
            <person name="Cowan T.M."/>
            <person name="Smanski M.J."/>
            <person name="Chevrette M.G."/>
            <person name="De Carvalho L.P.S."/>
            <person name="Shen B."/>
        </authorList>
    </citation>
    <scope>NUCLEOTIDE SEQUENCE [LARGE SCALE GENOMIC DNA]</scope>
    <source>
        <strain evidence="1 2">NPDC000634</strain>
    </source>
</reference>
<gene>
    <name evidence="1" type="ORF">ABT317_18190</name>
</gene>
<dbReference type="InterPro" id="IPR036188">
    <property type="entry name" value="FAD/NAD-bd_sf"/>
</dbReference>
<sequence length="42" mass="4383">MPGFSGHGITFAPVLTEIADLARGGSTEHDLTHLDPGRCFSA</sequence>
<dbReference type="Gene3D" id="3.50.50.60">
    <property type="entry name" value="FAD/NAD(P)-binding domain"/>
    <property type="match status" value="1"/>
</dbReference>
<dbReference type="RefSeq" id="WP_279634665.1">
    <property type="nucleotide sequence ID" value="NZ_MUBM01000039.1"/>
</dbReference>
<evidence type="ECO:0000313" key="1">
    <source>
        <dbReference type="EMBL" id="MER6978873.1"/>
    </source>
</evidence>
<keyword evidence="2" id="KW-1185">Reference proteome</keyword>
<dbReference type="EMBL" id="JBEPCU010000288">
    <property type="protein sequence ID" value="MER6978873.1"/>
    <property type="molecule type" value="Genomic_DNA"/>
</dbReference>
<dbReference type="Proteomes" id="UP001458415">
    <property type="component" value="Unassembled WGS sequence"/>
</dbReference>
<comment type="caution">
    <text evidence="1">The sequence shown here is derived from an EMBL/GenBank/DDBJ whole genome shotgun (WGS) entry which is preliminary data.</text>
</comment>
<organism evidence="1 2">
    <name type="scientific">Streptomyces carpinensis</name>
    <dbReference type="NCBI Taxonomy" id="66369"/>
    <lineage>
        <taxon>Bacteria</taxon>
        <taxon>Bacillati</taxon>
        <taxon>Actinomycetota</taxon>
        <taxon>Actinomycetes</taxon>
        <taxon>Kitasatosporales</taxon>
        <taxon>Streptomycetaceae</taxon>
        <taxon>Streptomyces</taxon>
    </lineage>
</organism>
<name>A0ABV1W535_9ACTN</name>
<accession>A0ABV1W535</accession>
<evidence type="ECO:0000313" key="2">
    <source>
        <dbReference type="Proteomes" id="UP001458415"/>
    </source>
</evidence>